<feature type="transmembrane region" description="Helical" evidence="1">
    <location>
        <begin position="12"/>
        <end position="29"/>
    </location>
</feature>
<evidence type="ECO:0000259" key="2">
    <source>
        <dbReference type="Pfam" id="PF05050"/>
    </source>
</evidence>
<dbReference type="InterPro" id="IPR052514">
    <property type="entry name" value="SAM-dependent_MTase"/>
</dbReference>
<dbReference type="SUPFAM" id="SSF53335">
    <property type="entry name" value="S-adenosyl-L-methionine-dependent methyltransferases"/>
    <property type="match status" value="1"/>
</dbReference>
<keyword evidence="1" id="KW-0812">Transmembrane</keyword>
<feature type="domain" description="Methyltransferase FkbM" evidence="2">
    <location>
        <begin position="92"/>
        <end position="238"/>
    </location>
</feature>
<dbReference type="InterPro" id="IPR006342">
    <property type="entry name" value="FkbM_mtfrase"/>
</dbReference>
<reference evidence="3" key="1">
    <citation type="submission" date="2018-05" db="EMBL/GenBank/DDBJ databases">
        <authorList>
            <person name="Lanie J.A."/>
            <person name="Ng W.-L."/>
            <person name="Kazmierczak K.M."/>
            <person name="Andrzejewski T.M."/>
            <person name="Davidsen T.M."/>
            <person name="Wayne K.J."/>
            <person name="Tettelin H."/>
            <person name="Glass J.I."/>
            <person name="Rusch D."/>
            <person name="Podicherti R."/>
            <person name="Tsui H.-C.T."/>
            <person name="Winkler M.E."/>
        </authorList>
    </citation>
    <scope>NUCLEOTIDE SEQUENCE</scope>
</reference>
<organism evidence="3">
    <name type="scientific">marine metagenome</name>
    <dbReference type="NCBI Taxonomy" id="408172"/>
    <lineage>
        <taxon>unclassified sequences</taxon>
        <taxon>metagenomes</taxon>
        <taxon>ecological metagenomes</taxon>
    </lineage>
</organism>
<dbReference type="InterPro" id="IPR029063">
    <property type="entry name" value="SAM-dependent_MTases_sf"/>
</dbReference>
<dbReference type="Gene3D" id="3.40.50.150">
    <property type="entry name" value="Vaccinia Virus protein VP39"/>
    <property type="match status" value="1"/>
</dbReference>
<keyword evidence="1" id="KW-1133">Transmembrane helix</keyword>
<keyword evidence="1" id="KW-0472">Membrane</keyword>
<dbReference type="Pfam" id="PF05050">
    <property type="entry name" value="Methyltransf_21"/>
    <property type="match status" value="1"/>
</dbReference>
<evidence type="ECO:0000313" key="3">
    <source>
        <dbReference type="EMBL" id="SVC39874.1"/>
    </source>
</evidence>
<dbReference type="NCBIfam" id="TIGR01444">
    <property type="entry name" value="fkbM_fam"/>
    <property type="match status" value="1"/>
</dbReference>
<feature type="non-terminal residue" evidence="3">
    <location>
        <position position="1"/>
    </location>
</feature>
<dbReference type="PANTHER" id="PTHR34203">
    <property type="entry name" value="METHYLTRANSFERASE, FKBM FAMILY PROTEIN"/>
    <property type="match status" value="1"/>
</dbReference>
<protein>
    <recommendedName>
        <fullName evidence="2">Methyltransferase FkbM domain-containing protein</fullName>
    </recommendedName>
</protein>
<evidence type="ECO:0000256" key="1">
    <source>
        <dbReference type="SAM" id="Phobius"/>
    </source>
</evidence>
<proteinExistence type="predicted"/>
<name>A0A382LT01_9ZZZZ</name>
<sequence length="258" mass="29436">VSQHSFKSFSVALFQKSFYIAFFNIFIYFKSPLKILIAYVFEVGSYPKNISVRTPLGLQCMTAFSHHDLITIIECFGKLDYEAPKSLSVVVDFGSNIGISALYFLTRNEGVKVYLFEPVPRNIERLKQNLKGFEERYELRECAVGIEDGCLDFACDDTGRYGGLIKGGAIHFYQWDPKKIITVNVVSANKVLDEILSRHKCADILKIDVEGYENKILGSIKSEILSRIDRIYAETEDDQEILGFFSESYGGLTRYYRI</sequence>
<dbReference type="EMBL" id="UINC01089088">
    <property type="protein sequence ID" value="SVC39874.1"/>
    <property type="molecule type" value="Genomic_DNA"/>
</dbReference>
<dbReference type="PANTHER" id="PTHR34203:SF15">
    <property type="entry name" value="SLL1173 PROTEIN"/>
    <property type="match status" value="1"/>
</dbReference>
<dbReference type="AlphaFoldDB" id="A0A382LT01"/>
<accession>A0A382LT01</accession>
<gene>
    <name evidence="3" type="ORF">METZ01_LOCUS292728</name>
</gene>